<dbReference type="EMBL" id="NBNE01002329">
    <property type="protein sequence ID" value="OWZ10787.1"/>
    <property type="molecule type" value="Genomic_DNA"/>
</dbReference>
<comment type="caution">
    <text evidence="1">The sequence shown here is derived from an EMBL/GenBank/DDBJ whole genome shotgun (WGS) entry which is preliminary data.</text>
</comment>
<protein>
    <submittedName>
        <fullName evidence="1">Uncharacterized protein</fullName>
    </submittedName>
</protein>
<reference evidence="2" key="1">
    <citation type="submission" date="2017-03" db="EMBL/GenBank/DDBJ databases">
        <title>Phytopthora megakarya and P. palmivora, two closely related causual agents of cacao black pod achieved similar genome size and gene model numbers by different mechanisms.</title>
        <authorList>
            <person name="Ali S."/>
            <person name="Shao J."/>
            <person name="Larry D.J."/>
            <person name="Kronmiller B."/>
            <person name="Shen D."/>
            <person name="Strem M.D."/>
            <person name="Melnick R.L."/>
            <person name="Guiltinan M.J."/>
            <person name="Tyler B.M."/>
            <person name="Meinhardt L.W."/>
            <person name="Bailey B.A."/>
        </authorList>
    </citation>
    <scope>NUCLEOTIDE SEQUENCE [LARGE SCALE GENOMIC DNA]</scope>
    <source>
        <strain evidence="2">zdho120</strain>
    </source>
</reference>
<organism evidence="1 2">
    <name type="scientific">Phytophthora megakarya</name>
    <dbReference type="NCBI Taxonomy" id="4795"/>
    <lineage>
        <taxon>Eukaryota</taxon>
        <taxon>Sar</taxon>
        <taxon>Stramenopiles</taxon>
        <taxon>Oomycota</taxon>
        <taxon>Peronosporomycetes</taxon>
        <taxon>Peronosporales</taxon>
        <taxon>Peronosporaceae</taxon>
        <taxon>Phytophthora</taxon>
    </lineage>
</organism>
<dbReference type="AlphaFoldDB" id="A0A225W190"/>
<name>A0A225W190_9STRA</name>
<dbReference type="OrthoDB" id="129892at2759"/>
<keyword evidence="2" id="KW-1185">Reference proteome</keyword>
<sequence>MEAFQHYVQRDEITRLETETSTLTHDISDDPENLHTQVLQLRAERNDFERQTIYPV</sequence>
<accession>A0A225W190</accession>
<gene>
    <name evidence="1" type="ORF">PHMEG_00016294</name>
</gene>
<evidence type="ECO:0000313" key="1">
    <source>
        <dbReference type="EMBL" id="OWZ10787.1"/>
    </source>
</evidence>
<dbReference type="Proteomes" id="UP000198211">
    <property type="component" value="Unassembled WGS sequence"/>
</dbReference>
<proteinExistence type="predicted"/>
<evidence type="ECO:0000313" key="2">
    <source>
        <dbReference type="Proteomes" id="UP000198211"/>
    </source>
</evidence>